<name>A0A2V0P5K0_9CHLO</name>
<reference evidence="2 3" key="1">
    <citation type="journal article" date="2018" name="Sci. Rep.">
        <title>Raphidocelis subcapitata (=Pseudokirchneriella subcapitata) provides an insight into genome evolution and environmental adaptations in the Sphaeropleales.</title>
        <authorList>
            <person name="Suzuki S."/>
            <person name="Yamaguchi H."/>
            <person name="Nakajima N."/>
            <person name="Kawachi M."/>
        </authorList>
    </citation>
    <scope>NUCLEOTIDE SEQUENCE [LARGE SCALE GENOMIC DNA]</scope>
    <source>
        <strain evidence="2 3">NIES-35</strain>
    </source>
</reference>
<dbReference type="InterPro" id="IPR016024">
    <property type="entry name" value="ARM-type_fold"/>
</dbReference>
<gene>
    <name evidence="2" type="ORF">Rsub_07735</name>
</gene>
<keyword evidence="3" id="KW-1185">Reference proteome</keyword>
<proteinExistence type="predicted"/>
<dbReference type="Proteomes" id="UP000247498">
    <property type="component" value="Unassembled WGS sequence"/>
</dbReference>
<feature type="region of interest" description="Disordered" evidence="1">
    <location>
        <begin position="300"/>
        <end position="324"/>
    </location>
</feature>
<dbReference type="Gene3D" id="1.25.10.10">
    <property type="entry name" value="Leucine-rich Repeat Variant"/>
    <property type="match status" value="2"/>
</dbReference>
<sequence length="367" mass="37774">MSAAAETQALDEVLAAIEKCVSGGDAEEKRAALRGLTALVDPTDESYSAQRAAAERLLPAVLMQLLEDDDAGVAVEAANALAALTDHCATARDRVESSHFGATPEKVSLNPVQEEVGEMEGVFNVLVNMRFSADDVVATAGTEALAALTSLNRANEIALMREIVKRLSAGEARALGALDDLLVGLDIRDDAAVLLDMSLAPALGFVRGGTPAEKNAAAGLLASIAEGRRGAAPFLVAEGALPLTAALLVDGDLEARDTAVRLLWALVKDNRRLLSPEKGGLGLAGTRLVEPLLELVEKGEARANAEDRGSEDEGEGDDGAGAGGEVAVDNGDAALLLLRALAVQDEAVSGRLKGEGGLIATRSCAIM</sequence>
<organism evidence="2 3">
    <name type="scientific">Raphidocelis subcapitata</name>
    <dbReference type="NCBI Taxonomy" id="307507"/>
    <lineage>
        <taxon>Eukaryota</taxon>
        <taxon>Viridiplantae</taxon>
        <taxon>Chlorophyta</taxon>
        <taxon>core chlorophytes</taxon>
        <taxon>Chlorophyceae</taxon>
        <taxon>CS clade</taxon>
        <taxon>Sphaeropleales</taxon>
        <taxon>Selenastraceae</taxon>
        <taxon>Raphidocelis</taxon>
    </lineage>
</organism>
<dbReference type="InParanoid" id="A0A2V0P5K0"/>
<dbReference type="AlphaFoldDB" id="A0A2V0P5K0"/>
<dbReference type="InterPro" id="IPR011989">
    <property type="entry name" value="ARM-like"/>
</dbReference>
<evidence type="ECO:0000313" key="2">
    <source>
        <dbReference type="EMBL" id="GBF95151.1"/>
    </source>
</evidence>
<dbReference type="EMBL" id="BDRX01000060">
    <property type="protein sequence ID" value="GBF95151.1"/>
    <property type="molecule type" value="Genomic_DNA"/>
</dbReference>
<evidence type="ECO:0000256" key="1">
    <source>
        <dbReference type="SAM" id="MobiDB-lite"/>
    </source>
</evidence>
<evidence type="ECO:0000313" key="3">
    <source>
        <dbReference type="Proteomes" id="UP000247498"/>
    </source>
</evidence>
<dbReference type="OrthoDB" id="557717at2759"/>
<feature type="compositionally biased region" description="Acidic residues" evidence="1">
    <location>
        <begin position="309"/>
        <end position="318"/>
    </location>
</feature>
<protein>
    <submittedName>
        <fullName evidence="2">Uncharacterized protein</fullName>
    </submittedName>
</protein>
<comment type="caution">
    <text evidence="2">The sequence shown here is derived from an EMBL/GenBank/DDBJ whole genome shotgun (WGS) entry which is preliminary data.</text>
</comment>
<accession>A0A2V0P5K0</accession>
<dbReference type="SUPFAM" id="SSF48371">
    <property type="entry name" value="ARM repeat"/>
    <property type="match status" value="1"/>
</dbReference>